<keyword evidence="1" id="KW-0540">Nuclease</keyword>
<dbReference type="EMBL" id="CU469464">
    <property type="protein sequence ID" value="CAP18259.1"/>
    <property type="molecule type" value="Genomic_DNA"/>
</dbReference>
<dbReference type="SMART" id="SM00475">
    <property type="entry name" value="53EXOc"/>
    <property type="match status" value="1"/>
</dbReference>
<dbReference type="Pfam" id="PF02739">
    <property type="entry name" value="5_3_exonuc_N"/>
    <property type="match status" value="1"/>
</dbReference>
<organism evidence="8">
    <name type="scientific">Phytoplasma mali (strain AT)</name>
    <dbReference type="NCBI Taxonomy" id="482235"/>
    <lineage>
        <taxon>Bacteria</taxon>
        <taxon>Bacillati</taxon>
        <taxon>Mycoplasmatota</taxon>
        <taxon>Mollicutes</taxon>
        <taxon>Acholeplasmatales</taxon>
        <taxon>Acholeplasmataceae</taxon>
        <taxon>Candidatus Phytoplasma</taxon>
        <taxon>16SrX (Apple proliferation group)</taxon>
    </lineage>
</organism>
<accession>B3R095</accession>
<reference evidence="7 8" key="1">
    <citation type="journal article" date="2008" name="BMC Genomics">
        <title>The linear chromosome of the plant-pathogenic mycoplasma 'Candidatus Phytoplasma mali'.</title>
        <authorList>
            <person name="Kube M."/>
            <person name="Schneider B."/>
            <person name="Kuhl H."/>
            <person name="Dandekar T."/>
            <person name="Heitmann K."/>
            <person name="Migdoll A.M."/>
            <person name="Reinhardt R."/>
            <person name="Seemueller E."/>
        </authorList>
    </citation>
    <scope>NUCLEOTIDE SEQUENCE [LARGE SCALE GENOMIC DNA]</scope>
    <source>
        <strain evidence="7 8">AT</strain>
    </source>
</reference>
<evidence type="ECO:0000256" key="5">
    <source>
        <dbReference type="ARBA" id="ARBA00050026"/>
    </source>
</evidence>
<dbReference type="HOGENOM" id="CLU_004675_1_5_14"/>
<keyword evidence="7" id="KW-0548">Nucleotidyltransferase</keyword>
<dbReference type="InterPro" id="IPR029060">
    <property type="entry name" value="PIN-like_dom_sf"/>
</dbReference>
<dbReference type="GO" id="GO:0016779">
    <property type="term" value="F:nucleotidyltransferase activity"/>
    <property type="evidence" value="ECO:0007669"/>
    <property type="project" value="UniProtKB-KW"/>
</dbReference>
<comment type="function">
    <text evidence="4">5'-3' exonuclease acting preferentially on double-stranded DNA.</text>
</comment>
<dbReference type="GO" id="GO:0017108">
    <property type="term" value="F:5'-flap endonuclease activity"/>
    <property type="evidence" value="ECO:0007669"/>
    <property type="project" value="InterPro"/>
</dbReference>
<evidence type="ECO:0000256" key="1">
    <source>
        <dbReference type="ARBA" id="ARBA00022722"/>
    </source>
</evidence>
<name>B3R095_PHYMT</name>
<dbReference type="Gene3D" id="1.10.150.20">
    <property type="entry name" value="5' to 3' exonuclease, C-terminal subdomain"/>
    <property type="match status" value="1"/>
</dbReference>
<proteinExistence type="predicted"/>
<evidence type="ECO:0000256" key="4">
    <source>
        <dbReference type="ARBA" id="ARBA00049957"/>
    </source>
</evidence>
<dbReference type="InterPro" id="IPR002421">
    <property type="entry name" value="5-3_exonuclease"/>
</dbReference>
<dbReference type="PANTHER" id="PTHR42646:SF2">
    <property type="entry name" value="5'-3' EXONUCLEASE FAMILY PROTEIN"/>
    <property type="match status" value="1"/>
</dbReference>
<dbReference type="AlphaFoldDB" id="B3R095"/>
<dbReference type="SUPFAM" id="SSF47807">
    <property type="entry name" value="5' to 3' exonuclease, C-terminal subdomain"/>
    <property type="match status" value="1"/>
</dbReference>
<dbReference type="FunFam" id="1.10.150.20:FF:000003">
    <property type="entry name" value="DNA polymerase I"/>
    <property type="match status" value="1"/>
</dbReference>
<keyword evidence="2" id="KW-0378">Hydrolase</keyword>
<sequence>MKNLVLVDGNALMFRVYYATINANNYIMKNRKGVYTNALLGFINILEKIIAKSKDYIFIAFDAHHLTKRHAIYADYKKGRPPTPLTLISQIPLIKQYLELSGIKHYEQIGYEADDIIGTLAKKASKKNIKVEIFSSDKDLLQLVDENITVCLMKKGISQVEYYNPTSLLSKYGLNECQMIDFKSMVGDSSDNIKGVLGIGPKTATKLLQKFSNLENIFSSLNIIKPSIKDKLILFKEKVFFNRLLLTIDLSVPLPFGLLDTKIKDVDLKELIAFYKEMNLEILIFKLQKNKTYFR</sequence>
<dbReference type="Gene3D" id="3.40.50.1010">
    <property type="entry name" value="5'-nuclease"/>
    <property type="match status" value="1"/>
</dbReference>
<protein>
    <recommendedName>
        <fullName evidence="5">5'-3' exonuclease</fullName>
    </recommendedName>
</protein>
<dbReference type="KEGG" id="pml:ATP_00072"/>
<dbReference type="STRING" id="37692.ATP_00072"/>
<evidence type="ECO:0000256" key="3">
    <source>
        <dbReference type="ARBA" id="ARBA00023125"/>
    </source>
</evidence>
<evidence type="ECO:0000313" key="7">
    <source>
        <dbReference type="EMBL" id="CAP18259.1"/>
    </source>
</evidence>
<keyword evidence="8" id="KW-1185">Reference proteome</keyword>
<dbReference type="GO" id="GO:0033567">
    <property type="term" value="P:DNA replication, Okazaki fragment processing"/>
    <property type="evidence" value="ECO:0007669"/>
    <property type="project" value="InterPro"/>
</dbReference>
<dbReference type="InterPro" id="IPR020045">
    <property type="entry name" value="DNA_polI_H3TH"/>
</dbReference>
<keyword evidence="7" id="KW-0808">Transferase</keyword>
<dbReference type="GO" id="GO:0003677">
    <property type="term" value="F:DNA binding"/>
    <property type="evidence" value="ECO:0007669"/>
    <property type="project" value="UniProtKB-KW"/>
</dbReference>
<dbReference type="Proteomes" id="UP000002020">
    <property type="component" value="Chromosome"/>
</dbReference>
<dbReference type="Pfam" id="PF01367">
    <property type="entry name" value="5_3_exonuc"/>
    <property type="match status" value="1"/>
</dbReference>
<dbReference type="InterPro" id="IPR038969">
    <property type="entry name" value="FEN"/>
</dbReference>
<dbReference type="SUPFAM" id="SSF88723">
    <property type="entry name" value="PIN domain-like"/>
    <property type="match status" value="1"/>
</dbReference>
<evidence type="ECO:0000259" key="6">
    <source>
        <dbReference type="SMART" id="SM00475"/>
    </source>
</evidence>
<evidence type="ECO:0000313" key="8">
    <source>
        <dbReference type="Proteomes" id="UP000002020"/>
    </source>
</evidence>
<dbReference type="PANTHER" id="PTHR42646">
    <property type="entry name" value="FLAP ENDONUCLEASE XNI"/>
    <property type="match status" value="1"/>
</dbReference>
<dbReference type="CDD" id="cd09859">
    <property type="entry name" value="PIN_53EXO"/>
    <property type="match status" value="1"/>
</dbReference>
<dbReference type="InterPro" id="IPR036279">
    <property type="entry name" value="5-3_exonuclease_C_sf"/>
</dbReference>
<keyword evidence="7" id="KW-0269">Exonuclease</keyword>
<dbReference type="NCBIfam" id="NF011547">
    <property type="entry name" value="PRK14976.1-4"/>
    <property type="match status" value="1"/>
</dbReference>
<dbReference type="eggNOG" id="COG0258">
    <property type="taxonomic scope" value="Bacteria"/>
</dbReference>
<dbReference type="CDD" id="cd09898">
    <property type="entry name" value="H3TH_53EXO"/>
    <property type="match status" value="1"/>
</dbReference>
<keyword evidence="3" id="KW-0238">DNA-binding</keyword>
<dbReference type="InterPro" id="IPR020046">
    <property type="entry name" value="5-3_exonucl_a-hlix_arch_N"/>
</dbReference>
<dbReference type="InterPro" id="IPR008918">
    <property type="entry name" value="HhH2"/>
</dbReference>
<gene>
    <name evidence="7" type="primary">polA</name>
    <name evidence="7" type="ordered locus">ATP_00072</name>
</gene>
<feature type="domain" description="5'-3' exonuclease" evidence="6">
    <location>
        <begin position="2"/>
        <end position="264"/>
    </location>
</feature>
<dbReference type="GO" id="GO:0008409">
    <property type="term" value="F:5'-3' exonuclease activity"/>
    <property type="evidence" value="ECO:0007669"/>
    <property type="project" value="InterPro"/>
</dbReference>
<dbReference type="SMART" id="SM00279">
    <property type="entry name" value="HhH2"/>
    <property type="match status" value="1"/>
</dbReference>
<evidence type="ECO:0000256" key="2">
    <source>
        <dbReference type="ARBA" id="ARBA00022801"/>
    </source>
</evidence>